<reference evidence="2 3" key="1">
    <citation type="journal article" date="2014" name="Genome Announc.">
        <title>Draft Genome Sequences of Marine Flavobacterium Nonlabens Strains NR17, NR24, NR27, NR32, NR33, and Ara13.</title>
        <authorList>
            <person name="Nakanishi M."/>
            <person name="Meirelles P."/>
            <person name="Suzuki R."/>
            <person name="Takatani N."/>
            <person name="Mino S."/>
            <person name="Suda W."/>
            <person name="Oshima K."/>
            <person name="Hattori M."/>
            <person name="Ohkuma M."/>
            <person name="Hosokawa M."/>
            <person name="Miyashita K."/>
            <person name="Thompson F.L."/>
            <person name="Niwa A."/>
            <person name="Sawabe T."/>
            <person name="Sawabe T."/>
        </authorList>
    </citation>
    <scope>NUCLEOTIDE SEQUENCE [LARGE SCALE GENOMIC DNA]</scope>
    <source>
        <strain evidence="3">JCM19275</strain>
    </source>
</reference>
<evidence type="ECO:0000313" key="3">
    <source>
        <dbReference type="Proteomes" id="UP000029647"/>
    </source>
</evidence>
<keyword evidence="2" id="KW-0456">Lyase</keyword>
<proteinExistence type="predicted"/>
<protein>
    <submittedName>
        <fullName evidence="2">dTDP-glucose 4,6-dehydratase</fullName>
        <ecNumber evidence="2">4.2.1.46</ecNumber>
    </submittedName>
</protein>
<gene>
    <name evidence="2" type="ORF">JCM19275_1015</name>
</gene>
<evidence type="ECO:0000259" key="1">
    <source>
        <dbReference type="Pfam" id="PF01370"/>
    </source>
</evidence>
<accession>A0A090WDG0</accession>
<dbReference type="InterPro" id="IPR001509">
    <property type="entry name" value="Epimerase_deHydtase"/>
</dbReference>
<dbReference type="SUPFAM" id="SSF51735">
    <property type="entry name" value="NAD(P)-binding Rossmann-fold domains"/>
    <property type="match status" value="1"/>
</dbReference>
<organism evidence="2 3">
    <name type="scientific">Nonlabens ulvanivorans</name>
    <name type="common">Persicivirga ulvanivorans</name>
    <dbReference type="NCBI Taxonomy" id="906888"/>
    <lineage>
        <taxon>Bacteria</taxon>
        <taxon>Pseudomonadati</taxon>
        <taxon>Bacteroidota</taxon>
        <taxon>Flavobacteriia</taxon>
        <taxon>Flavobacteriales</taxon>
        <taxon>Flavobacteriaceae</taxon>
        <taxon>Nonlabens</taxon>
    </lineage>
</organism>
<feature type="domain" description="NAD-dependent epimerase/dehydratase" evidence="1">
    <location>
        <begin position="3"/>
        <end position="63"/>
    </location>
</feature>
<dbReference type="Pfam" id="PF01370">
    <property type="entry name" value="Epimerase"/>
    <property type="match status" value="1"/>
</dbReference>
<evidence type="ECO:0000313" key="2">
    <source>
        <dbReference type="EMBL" id="GAL74976.1"/>
    </source>
</evidence>
<sequence>MLSHKFDYVFHYAAMVGVQRTLDNPIKVLQDIDGIKNILRLSKNTGVQKVAYSSSSEVYGEPVSLPPN</sequence>
<comment type="caution">
    <text evidence="2">The sequence shown here is derived from an EMBL/GenBank/DDBJ whole genome shotgun (WGS) entry which is preliminary data.</text>
</comment>
<dbReference type="Proteomes" id="UP000029647">
    <property type="component" value="Unassembled WGS sequence"/>
</dbReference>
<dbReference type="Gene3D" id="3.40.50.720">
    <property type="entry name" value="NAD(P)-binding Rossmann-like Domain"/>
    <property type="match status" value="1"/>
</dbReference>
<dbReference type="GO" id="GO:0008460">
    <property type="term" value="F:dTDP-glucose 4,6-dehydratase activity"/>
    <property type="evidence" value="ECO:0007669"/>
    <property type="project" value="UniProtKB-EC"/>
</dbReference>
<name>A0A090WDG0_NONUL</name>
<dbReference type="InterPro" id="IPR036291">
    <property type="entry name" value="NAD(P)-bd_dom_sf"/>
</dbReference>
<dbReference type="EC" id="4.2.1.46" evidence="2"/>
<dbReference type="EMBL" id="BBNT01000003">
    <property type="protein sequence ID" value="GAL74976.1"/>
    <property type="molecule type" value="Genomic_DNA"/>
</dbReference>
<dbReference type="AlphaFoldDB" id="A0A090WDG0"/>